<comment type="catalytic activity">
    <reaction evidence="2">
        <text>2 GTP = 3',3'-c-di-GMP + 2 diphosphate</text>
        <dbReference type="Rhea" id="RHEA:24898"/>
        <dbReference type="ChEBI" id="CHEBI:33019"/>
        <dbReference type="ChEBI" id="CHEBI:37565"/>
        <dbReference type="ChEBI" id="CHEBI:58805"/>
        <dbReference type="EC" id="2.7.7.65"/>
    </reaction>
</comment>
<evidence type="ECO:0000313" key="6">
    <source>
        <dbReference type="Proteomes" id="UP000601990"/>
    </source>
</evidence>
<dbReference type="RefSeq" id="WP_169197723.1">
    <property type="nucleotide sequence ID" value="NZ_WTVH02000010.1"/>
</dbReference>
<feature type="transmembrane region" description="Helical" evidence="3">
    <location>
        <begin position="77"/>
        <end position="98"/>
    </location>
</feature>
<keyword evidence="3" id="KW-0812">Transmembrane</keyword>
<dbReference type="EC" id="2.7.7.65" evidence="1"/>
<proteinExistence type="predicted"/>
<gene>
    <name evidence="5" type="ORF">GO608_03595</name>
</gene>
<dbReference type="InterPro" id="IPR050469">
    <property type="entry name" value="Diguanylate_Cyclase"/>
</dbReference>
<protein>
    <recommendedName>
        <fullName evidence="1">diguanylate cyclase</fullName>
        <ecNumber evidence="1">2.7.7.65</ecNumber>
    </recommendedName>
</protein>
<reference evidence="5" key="1">
    <citation type="submission" date="2019-12" db="EMBL/GenBank/DDBJ databases">
        <title>Comparative genomics gives insights into the taxonomy of the Azoarcus-Aromatoleum group and reveals separate origins of nif in the plant-associated Azoarcus and non-plant-associated Aromatoleum sub-groups.</title>
        <authorList>
            <person name="Lafos M."/>
            <person name="Maluk M."/>
            <person name="Batista M."/>
            <person name="Junghare M."/>
            <person name="Carmona M."/>
            <person name="Faoro H."/>
            <person name="Cruz L.M."/>
            <person name="Battistoni F."/>
            <person name="De Souza E."/>
            <person name="Pedrosa F."/>
            <person name="Chen W.-M."/>
            <person name="Poole P.S."/>
            <person name="Dixon R.A."/>
            <person name="James E.K."/>
        </authorList>
    </citation>
    <scope>NUCLEOTIDE SEQUENCE</scope>
    <source>
        <strain evidence="5">U120</strain>
    </source>
</reference>
<feature type="transmembrane region" description="Helical" evidence="3">
    <location>
        <begin position="105"/>
        <end position="125"/>
    </location>
</feature>
<dbReference type="EMBL" id="WTVH01000004">
    <property type="protein sequence ID" value="NMF92411.1"/>
    <property type="molecule type" value="Genomic_DNA"/>
</dbReference>
<dbReference type="Pfam" id="PF00990">
    <property type="entry name" value="GGDEF"/>
    <property type="match status" value="1"/>
</dbReference>
<feature type="transmembrane region" description="Helical" evidence="3">
    <location>
        <begin position="137"/>
        <end position="159"/>
    </location>
</feature>
<comment type="caution">
    <text evidence="5">The sequence shown here is derived from an EMBL/GenBank/DDBJ whole genome shotgun (WGS) entry which is preliminary data.</text>
</comment>
<dbReference type="Proteomes" id="UP000601990">
    <property type="component" value="Unassembled WGS sequence"/>
</dbReference>
<evidence type="ECO:0000256" key="1">
    <source>
        <dbReference type="ARBA" id="ARBA00012528"/>
    </source>
</evidence>
<keyword evidence="3" id="KW-1133">Transmembrane helix</keyword>
<organism evidence="5 6">
    <name type="scientific">Aromatoleum buckelii</name>
    <dbReference type="NCBI Taxonomy" id="200254"/>
    <lineage>
        <taxon>Bacteria</taxon>
        <taxon>Pseudomonadati</taxon>
        <taxon>Pseudomonadota</taxon>
        <taxon>Betaproteobacteria</taxon>
        <taxon>Rhodocyclales</taxon>
        <taxon>Rhodocyclaceae</taxon>
        <taxon>Aromatoleum</taxon>
    </lineage>
</organism>
<feature type="domain" description="GGDEF" evidence="4">
    <location>
        <begin position="255"/>
        <end position="385"/>
    </location>
</feature>
<dbReference type="InterPro" id="IPR000160">
    <property type="entry name" value="GGDEF_dom"/>
</dbReference>
<accession>A0ABX1N0U0</accession>
<keyword evidence="6" id="KW-1185">Reference proteome</keyword>
<dbReference type="PANTHER" id="PTHR45138:SF9">
    <property type="entry name" value="DIGUANYLATE CYCLASE DGCM-RELATED"/>
    <property type="match status" value="1"/>
</dbReference>
<dbReference type="NCBIfam" id="TIGR00254">
    <property type="entry name" value="GGDEF"/>
    <property type="match status" value="1"/>
</dbReference>
<evidence type="ECO:0000259" key="4">
    <source>
        <dbReference type="PROSITE" id="PS50887"/>
    </source>
</evidence>
<dbReference type="CDD" id="cd01949">
    <property type="entry name" value="GGDEF"/>
    <property type="match status" value="1"/>
</dbReference>
<dbReference type="Gene3D" id="3.30.70.270">
    <property type="match status" value="1"/>
</dbReference>
<dbReference type="InterPro" id="IPR043128">
    <property type="entry name" value="Rev_trsase/Diguanyl_cyclase"/>
</dbReference>
<keyword evidence="3" id="KW-0472">Membrane</keyword>
<name>A0ABX1N0U0_9RHOO</name>
<dbReference type="PROSITE" id="PS50887">
    <property type="entry name" value="GGDEF"/>
    <property type="match status" value="1"/>
</dbReference>
<feature type="transmembrane region" description="Helical" evidence="3">
    <location>
        <begin position="50"/>
        <end position="71"/>
    </location>
</feature>
<evidence type="ECO:0000313" key="5">
    <source>
        <dbReference type="EMBL" id="NMF92411.1"/>
    </source>
</evidence>
<dbReference type="SUPFAM" id="SSF55073">
    <property type="entry name" value="Nucleotide cyclase"/>
    <property type="match status" value="1"/>
</dbReference>
<sequence>MSYLADVLWHRFAGPLPGELDKSELGYLFLPNRHMPLLMRRRATMIVNRVRMFAFLFAVLTPLWSVIDFVVFPPSLWVTLALMRLLASAAFATVLIFYRPSGKLFDAYGAIAILFAIPTAFYVASHTLLGTYQLSELSAAIGAGYAFLPFVLLAGLSVFPLTLIENVLISSPILLAQALAGYLSWSTLNWPSFAGSFWLLVLITGVSITAGMSQLAFMTALVRQSVRDPLTGAFSRGSGEEMLELQLGLANRNQASITVAFIDVDHFKSINDRFGHEAGDKVLITLAAHITAALRRVDILVRWGGEEFVVIMPNTDLAKARTAIERLCRLGLGMGPDGTPVTASIGLAERCTDGTGDWKALIEKADQRMYHAKHNGRDQVCFGAC</sequence>
<dbReference type="InterPro" id="IPR029787">
    <property type="entry name" value="Nucleotide_cyclase"/>
</dbReference>
<feature type="transmembrane region" description="Helical" evidence="3">
    <location>
        <begin position="197"/>
        <end position="217"/>
    </location>
</feature>
<evidence type="ECO:0000256" key="2">
    <source>
        <dbReference type="ARBA" id="ARBA00034247"/>
    </source>
</evidence>
<evidence type="ECO:0000256" key="3">
    <source>
        <dbReference type="SAM" id="Phobius"/>
    </source>
</evidence>
<feature type="transmembrane region" description="Helical" evidence="3">
    <location>
        <begin position="166"/>
        <end position="185"/>
    </location>
</feature>
<dbReference type="SMART" id="SM00267">
    <property type="entry name" value="GGDEF"/>
    <property type="match status" value="1"/>
</dbReference>
<dbReference type="PANTHER" id="PTHR45138">
    <property type="entry name" value="REGULATORY COMPONENTS OF SENSORY TRANSDUCTION SYSTEM"/>
    <property type="match status" value="1"/>
</dbReference>